<keyword evidence="4 9" id="KW-0202">Cytokine</keyword>
<comment type="function">
    <text evidence="1">Has antiviral activities.</text>
</comment>
<keyword evidence="5" id="KW-0964">Secreted</keyword>
<evidence type="ECO:0000256" key="3">
    <source>
        <dbReference type="ARBA" id="ARBA00011033"/>
    </source>
</evidence>
<organism evidence="11 12">
    <name type="scientific">Pelodiscus sinensis</name>
    <name type="common">Chinese softshell turtle</name>
    <name type="synonym">Trionyx sinensis</name>
    <dbReference type="NCBI Taxonomy" id="13735"/>
    <lineage>
        <taxon>Eukaryota</taxon>
        <taxon>Metazoa</taxon>
        <taxon>Chordata</taxon>
        <taxon>Craniata</taxon>
        <taxon>Vertebrata</taxon>
        <taxon>Euteleostomi</taxon>
        <taxon>Archelosauria</taxon>
        <taxon>Testudinata</taxon>
        <taxon>Testudines</taxon>
        <taxon>Cryptodira</taxon>
        <taxon>Trionychia</taxon>
        <taxon>Trionychidae</taxon>
        <taxon>Pelodiscus</taxon>
    </lineage>
</organism>
<feature type="signal peptide" evidence="10">
    <location>
        <begin position="1"/>
        <end position="26"/>
    </location>
</feature>
<evidence type="ECO:0000313" key="11">
    <source>
        <dbReference type="Ensembl" id="ENSPSIP00000001255.1"/>
    </source>
</evidence>
<evidence type="ECO:0000256" key="2">
    <source>
        <dbReference type="ARBA" id="ARBA00004613"/>
    </source>
</evidence>
<dbReference type="HOGENOM" id="CLU_109427_1_0_1"/>
<feature type="chain" id="PRO_5003904477" evidence="10">
    <location>
        <begin position="27"/>
        <end position="182"/>
    </location>
</feature>
<evidence type="ECO:0000256" key="1">
    <source>
        <dbReference type="ARBA" id="ARBA00002718"/>
    </source>
</evidence>
<dbReference type="InterPro" id="IPR000471">
    <property type="entry name" value="Interferon_alpha/beta/delta"/>
</dbReference>
<keyword evidence="8" id="KW-1015">Disulfide bond</keyword>
<dbReference type="Pfam" id="PF00143">
    <property type="entry name" value="Interferon"/>
    <property type="match status" value="1"/>
</dbReference>
<dbReference type="GeneID" id="102450014"/>
<evidence type="ECO:0000256" key="7">
    <source>
        <dbReference type="ARBA" id="ARBA00023118"/>
    </source>
</evidence>
<dbReference type="GO" id="GO:0005126">
    <property type="term" value="F:cytokine receptor binding"/>
    <property type="evidence" value="ECO:0007669"/>
    <property type="project" value="InterPro"/>
</dbReference>
<dbReference type="OrthoDB" id="8922121at2759"/>
<evidence type="ECO:0000256" key="6">
    <source>
        <dbReference type="ARBA" id="ARBA00022729"/>
    </source>
</evidence>
<dbReference type="RefSeq" id="XP_006123052.1">
    <property type="nucleotide sequence ID" value="XM_006122990.2"/>
</dbReference>
<dbReference type="InterPro" id="IPR009079">
    <property type="entry name" value="4_helix_cytokine-like_core"/>
</dbReference>
<dbReference type="GO" id="GO:0005615">
    <property type="term" value="C:extracellular space"/>
    <property type="evidence" value="ECO:0007669"/>
    <property type="project" value="UniProtKB-KW"/>
</dbReference>
<evidence type="ECO:0000313" key="12">
    <source>
        <dbReference type="Proteomes" id="UP000007267"/>
    </source>
</evidence>
<keyword evidence="6 10" id="KW-0732">Signal</keyword>
<dbReference type="Proteomes" id="UP000007267">
    <property type="component" value="Unassembled WGS sequence"/>
</dbReference>
<dbReference type="PRINTS" id="PR00266">
    <property type="entry name" value="INTERFERONAB"/>
</dbReference>
<evidence type="ECO:0000256" key="5">
    <source>
        <dbReference type="ARBA" id="ARBA00022525"/>
    </source>
</evidence>
<dbReference type="OMA" id="STCAWET"/>
<accession>K7EZP5</accession>
<dbReference type="eggNOG" id="ENOG502SQGR">
    <property type="taxonomic scope" value="Eukaryota"/>
</dbReference>
<proteinExistence type="inferred from homology"/>
<reference evidence="12" key="2">
    <citation type="journal article" date="2013" name="Nat. Genet.">
        <title>The draft genomes of soft-shell turtle and green sea turtle yield insights into the development and evolution of the turtle-specific body plan.</title>
        <authorList>
            <person name="Wang Z."/>
            <person name="Pascual-Anaya J."/>
            <person name="Zadissa A."/>
            <person name="Li W."/>
            <person name="Niimura Y."/>
            <person name="Huang Z."/>
            <person name="Li C."/>
            <person name="White S."/>
            <person name="Xiong Z."/>
            <person name="Fang D."/>
            <person name="Wang B."/>
            <person name="Ming Y."/>
            <person name="Chen Y."/>
            <person name="Zheng Y."/>
            <person name="Kuraku S."/>
            <person name="Pignatelli M."/>
            <person name="Herrero J."/>
            <person name="Beal K."/>
            <person name="Nozawa M."/>
            <person name="Li Q."/>
            <person name="Wang J."/>
            <person name="Zhang H."/>
            <person name="Yu L."/>
            <person name="Shigenobu S."/>
            <person name="Wang J."/>
            <person name="Liu J."/>
            <person name="Flicek P."/>
            <person name="Searle S."/>
            <person name="Wang J."/>
            <person name="Kuratani S."/>
            <person name="Yin Y."/>
            <person name="Aken B."/>
            <person name="Zhang G."/>
            <person name="Irie N."/>
        </authorList>
    </citation>
    <scope>NUCLEOTIDE SEQUENCE [LARGE SCALE GENOMIC DNA]</scope>
    <source>
        <strain evidence="12">Daiwa-1</strain>
    </source>
</reference>
<evidence type="ECO:0000256" key="4">
    <source>
        <dbReference type="ARBA" id="ARBA00022514"/>
    </source>
</evidence>
<dbReference type="STRING" id="13735.ENSPSIP00000001255"/>
<dbReference type="PANTHER" id="PTHR11691">
    <property type="entry name" value="TYPE I INTERFERON"/>
    <property type="match status" value="1"/>
</dbReference>
<reference evidence="11" key="4">
    <citation type="submission" date="2025-09" db="UniProtKB">
        <authorList>
            <consortium name="Ensembl"/>
        </authorList>
    </citation>
    <scope>IDENTIFICATION</scope>
</reference>
<reference evidence="12" key="1">
    <citation type="submission" date="2011-10" db="EMBL/GenBank/DDBJ databases">
        <authorList>
            <consortium name="Soft-shell Turtle Genome Consortium"/>
        </authorList>
    </citation>
    <scope>NUCLEOTIDE SEQUENCE [LARGE SCALE GENOMIC DNA]</scope>
    <source>
        <strain evidence="12">Daiwa-1</strain>
    </source>
</reference>
<dbReference type="PROSITE" id="PS00252">
    <property type="entry name" value="INTERFERON_A_B_D"/>
    <property type="match status" value="1"/>
</dbReference>
<dbReference type="GeneTree" id="ENSGT01000000214430"/>
<dbReference type="KEGG" id="pss:102450014"/>
<comment type="subcellular location">
    <subcellularLocation>
        <location evidence="2">Secreted</location>
    </subcellularLocation>
</comment>
<dbReference type="EMBL" id="AGCU01086476">
    <property type="status" value="NOT_ANNOTATED_CDS"/>
    <property type="molecule type" value="Genomic_DNA"/>
</dbReference>
<evidence type="ECO:0000256" key="8">
    <source>
        <dbReference type="ARBA" id="ARBA00023157"/>
    </source>
</evidence>
<dbReference type="SMART" id="SM00076">
    <property type="entry name" value="IFabd"/>
    <property type="match status" value="1"/>
</dbReference>
<dbReference type="PANTHER" id="PTHR11691:SF73">
    <property type="entry name" value="INTERFERON BETA"/>
    <property type="match status" value="1"/>
</dbReference>
<dbReference type="Gene3D" id="1.20.1250.10">
    <property type="match status" value="1"/>
</dbReference>
<dbReference type="GO" id="GO:0006955">
    <property type="term" value="P:immune response"/>
    <property type="evidence" value="ECO:0007669"/>
    <property type="project" value="UniProtKB-ARBA"/>
</dbReference>
<dbReference type="Ensembl" id="ENSPSIT00000001257.1">
    <property type="protein sequence ID" value="ENSPSIP00000001255.1"/>
    <property type="gene ID" value="ENSPSIG00000001257.1"/>
</dbReference>
<reference evidence="11" key="3">
    <citation type="submission" date="2025-08" db="UniProtKB">
        <authorList>
            <consortium name="Ensembl"/>
        </authorList>
    </citation>
    <scope>IDENTIFICATION</scope>
</reference>
<dbReference type="GO" id="GO:0051607">
    <property type="term" value="P:defense response to virus"/>
    <property type="evidence" value="ECO:0007669"/>
    <property type="project" value="UniProtKB-KW"/>
</dbReference>
<dbReference type="GO" id="GO:0005125">
    <property type="term" value="F:cytokine activity"/>
    <property type="evidence" value="ECO:0007669"/>
    <property type="project" value="UniProtKB-KW"/>
</dbReference>
<evidence type="ECO:0000256" key="9">
    <source>
        <dbReference type="RuleBase" id="RU000436"/>
    </source>
</evidence>
<dbReference type="SUPFAM" id="SSF47266">
    <property type="entry name" value="4-helical cytokines"/>
    <property type="match status" value="1"/>
</dbReference>
<keyword evidence="7 9" id="KW-0051">Antiviral defense</keyword>
<sequence>MATKTQGRLCLWQLCQLLLFSAGVMSLDCNLLHHQQSKFNRYSLQLLQKTGRSFPLECLGDLTAFQFPEKVLKHKFPQHAQMAAHEILQQLFGIFSRNLLQTRWEKGDVELFRNGLHLQTKHLEKCLSTKGGRPILRLKRYFQRIKDFLEKKKYSTCAWETVRLEAQRCFLYMDKLTVMMKN</sequence>
<dbReference type="AlphaFoldDB" id="K7EZP5"/>
<keyword evidence="12" id="KW-1185">Reference proteome</keyword>
<name>K7EZP5_PELSI</name>
<protein>
    <submittedName>
        <fullName evidence="11">Interferon kappa-like</fullName>
    </submittedName>
</protein>
<comment type="similarity">
    <text evidence="3 9">Belongs to the alpha/beta interferon family.</text>
</comment>
<evidence type="ECO:0000256" key="10">
    <source>
        <dbReference type="SAM" id="SignalP"/>
    </source>
</evidence>